<protein>
    <submittedName>
        <fullName evidence="1">Uncharacterized protein</fullName>
    </submittedName>
</protein>
<comment type="caution">
    <text evidence="1">The sequence shown here is derived from an EMBL/GenBank/DDBJ whole genome shotgun (WGS) entry which is preliminary data.</text>
</comment>
<evidence type="ECO:0000313" key="2">
    <source>
        <dbReference type="Proteomes" id="UP000765509"/>
    </source>
</evidence>
<evidence type="ECO:0000313" key="1">
    <source>
        <dbReference type="EMBL" id="MBW0466176.1"/>
    </source>
</evidence>
<reference evidence="1" key="1">
    <citation type="submission" date="2021-03" db="EMBL/GenBank/DDBJ databases">
        <title>Draft genome sequence of rust myrtle Austropuccinia psidii MF-1, a brazilian biotype.</title>
        <authorList>
            <person name="Quecine M.C."/>
            <person name="Pachon D.M.R."/>
            <person name="Bonatelli M.L."/>
            <person name="Correr F.H."/>
            <person name="Franceschini L.M."/>
            <person name="Leite T.F."/>
            <person name="Margarido G.R.A."/>
            <person name="Almeida C.A."/>
            <person name="Ferrarezi J.A."/>
            <person name="Labate C.A."/>
        </authorList>
    </citation>
    <scope>NUCLEOTIDE SEQUENCE</scope>
    <source>
        <strain evidence="1">MF-1</strain>
    </source>
</reference>
<dbReference type="InterPro" id="IPR036397">
    <property type="entry name" value="RNaseH_sf"/>
</dbReference>
<dbReference type="InterPro" id="IPR012337">
    <property type="entry name" value="RNaseH-like_sf"/>
</dbReference>
<accession>A0A9Q3BJR7</accession>
<dbReference type="OrthoDB" id="2273864at2759"/>
<dbReference type="Proteomes" id="UP000765509">
    <property type="component" value="Unassembled WGS sequence"/>
</dbReference>
<sequence>MTLCSRLLINNTMGTKLSFSTEYHPQADGLGERMIQTSEDMIRRFYAYGLEFKYSDGIANDWCTLITALELA</sequence>
<dbReference type="AlphaFoldDB" id="A0A9Q3BJR7"/>
<name>A0A9Q3BJR7_9BASI</name>
<dbReference type="SUPFAM" id="SSF53098">
    <property type="entry name" value="Ribonuclease H-like"/>
    <property type="match status" value="1"/>
</dbReference>
<gene>
    <name evidence="1" type="ORF">O181_005891</name>
</gene>
<dbReference type="EMBL" id="AVOT02001230">
    <property type="protein sequence ID" value="MBW0466176.1"/>
    <property type="molecule type" value="Genomic_DNA"/>
</dbReference>
<keyword evidence="2" id="KW-1185">Reference proteome</keyword>
<dbReference type="Gene3D" id="3.30.420.10">
    <property type="entry name" value="Ribonuclease H-like superfamily/Ribonuclease H"/>
    <property type="match status" value="1"/>
</dbReference>
<organism evidence="1 2">
    <name type="scientific">Austropuccinia psidii MF-1</name>
    <dbReference type="NCBI Taxonomy" id="1389203"/>
    <lineage>
        <taxon>Eukaryota</taxon>
        <taxon>Fungi</taxon>
        <taxon>Dikarya</taxon>
        <taxon>Basidiomycota</taxon>
        <taxon>Pucciniomycotina</taxon>
        <taxon>Pucciniomycetes</taxon>
        <taxon>Pucciniales</taxon>
        <taxon>Sphaerophragmiaceae</taxon>
        <taxon>Austropuccinia</taxon>
    </lineage>
</organism>
<dbReference type="GO" id="GO:0003676">
    <property type="term" value="F:nucleic acid binding"/>
    <property type="evidence" value="ECO:0007669"/>
    <property type="project" value="InterPro"/>
</dbReference>
<proteinExistence type="predicted"/>